<keyword evidence="2" id="KW-1185">Reference proteome</keyword>
<dbReference type="AlphaFoldDB" id="A0A292PZ23"/>
<name>A0A292PZ23_9PEZI</name>
<gene>
    <name evidence="1" type="ORF">GSTUAT00004015001</name>
</gene>
<organism evidence="1 2">
    <name type="scientific">Tuber aestivum</name>
    <name type="common">summer truffle</name>
    <dbReference type="NCBI Taxonomy" id="59557"/>
    <lineage>
        <taxon>Eukaryota</taxon>
        <taxon>Fungi</taxon>
        <taxon>Dikarya</taxon>
        <taxon>Ascomycota</taxon>
        <taxon>Pezizomycotina</taxon>
        <taxon>Pezizomycetes</taxon>
        <taxon>Pezizales</taxon>
        <taxon>Tuberaceae</taxon>
        <taxon>Tuber</taxon>
    </lineage>
</organism>
<evidence type="ECO:0000313" key="1">
    <source>
        <dbReference type="EMBL" id="CUS11878.1"/>
    </source>
</evidence>
<protein>
    <submittedName>
        <fullName evidence="1">Uncharacterized protein</fullName>
    </submittedName>
</protein>
<accession>A0A292PZ23</accession>
<dbReference type="EMBL" id="LN891009">
    <property type="protein sequence ID" value="CUS11878.1"/>
    <property type="molecule type" value="Genomic_DNA"/>
</dbReference>
<dbReference type="Proteomes" id="UP001412239">
    <property type="component" value="Unassembled WGS sequence"/>
</dbReference>
<proteinExistence type="predicted"/>
<reference evidence="1" key="1">
    <citation type="submission" date="2015-10" db="EMBL/GenBank/DDBJ databases">
        <authorList>
            <person name="Regsiter A."/>
            <person name="william w."/>
        </authorList>
    </citation>
    <scope>NUCLEOTIDE SEQUENCE</scope>
    <source>
        <strain evidence="1">Montdore</strain>
    </source>
</reference>
<sequence length="134" mass="14908">MTQCGRNFERTRGGARFDHRPVTLFELGGLAPLRKEDSASPAEEDCGGGGGYAGEKICELIDFEKQEVGLKQPWQVTPVGNLRHFRNAPHRSPAGATANCDWFAWSDRGYVRSGRCRWRSVVAGAQPLWKAKNF</sequence>
<evidence type="ECO:0000313" key="2">
    <source>
        <dbReference type="Proteomes" id="UP001412239"/>
    </source>
</evidence>